<evidence type="ECO:0000313" key="2">
    <source>
        <dbReference type="Proteomes" id="UP001157167"/>
    </source>
</evidence>
<evidence type="ECO:0008006" key="3">
    <source>
        <dbReference type="Google" id="ProtNLM"/>
    </source>
</evidence>
<comment type="caution">
    <text evidence="1">The sequence shown here is derived from an EMBL/GenBank/DDBJ whole genome shotgun (WGS) entry which is preliminary data.</text>
</comment>
<name>A0ABQ6FBG8_9RHOO</name>
<keyword evidence="2" id="KW-1185">Reference proteome</keyword>
<reference evidence="2" key="1">
    <citation type="journal article" date="2019" name="Int. J. Syst. Evol. Microbiol.">
        <title>The Global Catalogue of Microorganisms (GCM) 10K type strain sequencing project: providing services to taxonomists for standard genome sequencing and annotation.</title>
        <authorList>
            <consortium name="The Broad Institute Genomics Platform"/>
            <consortium name="The Broad Institute Genome Sequencing Center for Infectious Disease"/>
            <person name="Wu L."/>
            <person name="Ma J."/>
        </authorList>
    </citation>
    <scope>NUCLEOTIDE SEQUENCE [LARGE SCALE GENOMIC DNA]</scope>
    <source>
        <strain evidence="2">NBRC 102407</strain>
    </source>
</reference>
<evidence type="ECO:0000313" key="1">
    <source>
        <dbReference type="EMBL" id="GLT22943.1"/>
    </source>
</evidence>
<gene>
    <name evidence="1" type="ORF">GCM10007933_24040</name>
</gene>
<accession>A0ABQ6FBG8</accession>
<organism evidence="1 2">
    <name type="scientific">Zoogloea oryzae</name>
    <dbReference type="NCBI Taxonomy" id="310767"/>
    <lineage>
        <taxon>Bacteria</taxon>
        <taxon>Pseudomonadati</taxon>
        <taxon>Pseudomonadota</taxon>
        <taxon>Betaproteobacteria</taxon>
        <taxon>Rhodocyclales</taxon>
        <taxon>Zoogloeaceae</taxon>
        <taxon>Zoogloea</taxon>
    </lineage>
</organism>
<proteinExistence type="predicted"/>
<dbReference type="Proteomes" id="UP001157167">
    <property type="component" value="Unassembled WGS sequence"/>
</dbReference>
<dbReference type="RefSeq" id="WP_284188207.1">
    <property type="nucleotide sequence ID" value="NZ_BSPX01000035.1"/>
</dbReference>
<sequence>MSTVTLLTVAAVLALGGCTSTPPTPPVGPLESEGFETFVTPRSFDGPGTIFRIDAEKKRYPVAEITFKVREGEEALPKYSSSRVLAMNNLLEALGASTAKIPASIKANLSRTTTVSIEASTGRRQYVRDDDLTAALRGWATQAKPTGESVYYLIRETISTPELSYKVDKNWLASAELDVKVLKAAGYSGDAKVSGGDILEMNRTFSKPLNVWFKAEKIVIRPALGAGPGQYLIERTPISASILGL</sequence>
<dbReference type="EMBL" id="BSPX01000035">
    <property type="protein sequence ID" value="GLT22943.1"/>
    <property type="molecule type" value="Genomic_DNA"/>
</dbReference>
<protein>
    <recommendedName>
        <fullName evidence="3">DUF3108 domain-containing protein</fullName>
    </recommendedName>
</protein>